<evidence type="ECO:0000256" key="1">
    <source>
        <dbReference type="SAM" id="Coils"/>
    </source>
</evidence>
<dbReference type="Proteomes" id="UP000094444">
    <property type="component" value="Unassembled WGS sequence"/>
</dbReference>
<feature type="coiled-coil region" evidence="1">
    <location>
        <begin position="108"/>
        <end position="135"/>
    </location>
</feature>
<keyword evidence="4" id="KW-1185">Reference proteome</keyword>
<gene>
    <name evidence="3" type="ORF">DHEL01_v209076</name>
</gene>
<dbReference type="EMBL" id="MAVT02000980">
    <property type="protein sequence ID" value="POS72531.1"/>
    <property type="molecule type" value="Genomic_DNA"/>
</dbReference>
<feature type="region of interest" description="Disordered" evidence="2">
    <location>
        <begin position="135"/>
        <end position="166"/>
    </location>
</feature>
<dbReference type="InParanoid" id="A0A2P5HQN2"/>
<sequence length="322" mass="35062">MARSTRPKAAPAAPEAVTTEAPTGVTKPAVSPTATESKPQVEEQGPKDGTMSNRKQRRANRRNLYKKAKKHQDVVEMQKSLESAGKPMSRKERYALRMQNYKPHRQKAKATSKKVSELENLVKKQQEQIKELRKLAMGTTPTLPAPASPPTVGMEVDEEPDSSPAKIRDQLLTDASRSPIGEGQTTVEVEEVVTRHAGEDASGEPMEVIHETTVITSVEQDLEYPTLPSVEEPTQAVEENGGGDVNGASDNKQENQPERAEGTHGTIKNPALKLSADTPIKPKEDARDSSAEESNAGTPRNVRRSPRKKAKRTSFGGQSHVG</sequence>
<feature type="region of interest" description="Disordered" evidence="2">
    <location>
        <begin position="196"/>
        <end position="322"/>
    </location>
</feature>
<comment type="caution">
    <text evidence="3">The sequence shown here is derived from an EMBL/GenBank/DDBJ whole genome shotgun (WGS) entry which is preliminary data.</text>
</comment>
<organism evidence="3 4">
    <name type="scientific">Diaporthe helianthi</name>
    <dbReference type="NCBI Taxonomy" id="158607"/>
    <lineage>
        <taxon>Eukaryota</taxon>
        <taxon>Fungi</taxon>
        <taxon>Dikarya</taxon>
        <taxon>Ascomycota</taxon>
        <taxon>Pezizomycotina</taxon>
        <taxon>Sordariomycetes</taxon>
        <taxon>Sordariomycetidae</taxon>
        <taxon>Diaporthales</taxon>
        <taxon>Diaporthaceae</taxon>
        <taxon>Diaporthe</taxon>
    </lineage>
</organism>
<protein>
    <submittedName>
        <fullName evidence="3">Uncharacterized protein</fullName>
    </submittedName>
</protein>
<dbReference type="AlphaFoldDB" id="A0A2P5HQN2"/>
<feature type="compositionally biased region" description="Basic residues" evidence="2">
    <location>
        <begin position="54"/>
        <end position="70"/>
    </location>
</feature>
<dbReference type="OrthoDB" id="5233782at2759"/>
<reference evidence="3" key="1">
    <citation type="submission" date="2017-09" db="EMBL/GenBank/DDBJ databases">
        <title>Polyketide synthases of a Diaporthe helianthi virulent isolate.</title>
        <authorList>
            <person name="Baroncelli R."/>
        </authorList>
    </citation>
    <scope>NUCLEOTIDE SEQUENCE [LARGE SCALE GENOMIC DNA]</scope>
    <source>
        <strain evidence="3">7/96</strain>
    </source>
</reference>
<evidence type="ECO:0000256" key="2">
    <source>
        <dbReference type="SAM" id="MobiDB-lite"/>
    </source>
</evidence>
<accession>A0A2P5HQN2</accession>
<feature type="compositionally biased region" description="Basic residues" evidence="2">
    <location>
        <begin position="301"/>
        <end position="312"/>
    </location>
</feature>
<feature type="region of interest" description="Disordered" evidence="2">
    <location>
        <begin position="1"/>
        <end position="91"/>
    </location>
</feature>
<feature type="compositionally biased region" description="Low complexity" evidence="2">
    <location>
        <begin position="9"/>
        <end position="23"/>
    </location>
</feature>
<evidence type="ECO:0000313" key="4">
    <source>
        <dbReference type="Proteomes" id="UP000094444"/>
    </source>
</evidence>
<proteinExistence type="predicted"/>
<feature type="compositionally biased region" description="Basic and acidic residues" evidence="2">
    <location>
        <begin position="280"/>
        <end position="290"/>
    </location>
</feature>
<name>A0A2P5HQN2_DIAHE</name>
<keyword evidence="1" id="KW-0175">Coiled coil</keyword>
<feature type="compositionally biased region" description="Basic and acidic residues" evidence="2">
    <location>
        <begin position="251"/>
        <end position="262"/>
    </location>
</feature>
<evidence type="ECO:0000313" key="3">
    <source>
        <dbReference type="EMBL" id="POS72531.1"/>
    </source>
</evidence>